<evidence type="ECO:0008006" key="3">
    <source>
        <dbReference type="Google" id="ProtNLM"/>
    </source>
</evidence>
<gene>
    <name evidence="1" type="ORF">BA195_10315</name>
</gene>
<evidence type="ECO:0000313" key="2">
    <source>
        <dbReference type="Proteomes" id="UP000093186"/>
    </source>
</evidence>
<dbReference type="Pfam" id="PF13557">
    <property type="entry name" value="Phenol_MetA_deg"/>
    <property type="match status" value="1"/>
</dbReference>
<dbReference type="EMBL" id="MAKX01000013">
    <property type="protein sequence ID" value="OCK42671.1"/>
    <property type="molecule type" value="Genomic_DNA"/>
</dbReference>
<dbReference type="Proteomes" id="UP000093186">
    <property type="component" value="Unassembled WGS sequence"/>
</dbReference>
<reference evidence="1 2" key="1">
    <citation type="submission" date="2016-06" db="EMBL/GenBank/DDBJ databases">
        <title>Draft Genome Sequence of Tenacibaculum soleae UCD-KL19.</title>
        <authorList>
            <person name="Eisen J.A."/>
            <person name="Coil D.A."/>
            <person name="Lujan K.M."/>
        </authorList>
    </citation>
    <scope>NUCLEOTIDE SEQUENCE [LARGE SCALE GENOMIC DNA]</scope>
    <source>
        <strain evidence="1 2">UCD-KL19</strain>
    </source>
</reference>
<protein>
    <recommendedName>
        <fullName evidence="3">Alpha amylase</fullName>
    </recommendedName>
</protein>
<dbReference type="AlphaFoldDB" id="A0A1B9XYX1"/>
<comment type="caution">
    <text evidence="1">The sequence shown here is derived from an EMBL/GenBank/DDBJ whole genome shotgun (WGS) entry which is preliminary data.</text>
</comment>
<sequence length="335" mass="37349">MQLEFVTRKVGATNHSHHNHNRPDAHAPIGVMGDHLHAKGGFMVSLRYMNMDMNGNRTGTSTINDAAIYNSYMVAPQNMSMDMYMLGIMYAPSDKLTLLLMQNIVKNNMDLKAKMMMNGMTMLHDFSTNSSGLGDLKIGALYNVYNKENTSIHLNGTLNIPVGSITKKDDTPMMSDAKLPYAMQLSSGTFDVTLGATYKGNTESVSWGIQPLFTFRTGKNREDYRFGNSQQINFWGAYKLADWVSISGRFLAVSEGEISGKDSMLNPMMVPTANTNNYGGEKIKSFLGFNFMFNQNSELKKIKLGVEVGAPIYENYNGVQMNENRSFQIGLKYSI</sequence>
<organism evidence="1 2">
    <name type="scientific">Tenacibaculum soleae</name>
    <dbReference type="NCBI Taxonomy" id="447689"/>
    <lineage>
        <taxon>Bacteria</taxon>
        <taxon>Pseudomonadati</taxon>
        <taxon>Bacteroidota</taxon>
        <taxon>Flavobacteriia</taxon>
        <taxon>Flavobacteriales</taxon>
        <taxon>Flavobacteriaceae</taxon>
        <taxon>Tenacibaculum</taxon>
    </lineage>
</organism>
<proteinExistence type="predicted"/>
<dbReference type="STRING" id="447689.BA195_10315"/>
<dbReference type="InterPro" id="IPR025737">
    <property type="entry name" value="FApF"/>
</dbReference>
<name>A0A1B9XYX1_9FLAO</name>
<accession>A0A1B9XYX1</accession>
<keyword evidence="2" id="KW-1185">Reference proteome</keyword>
<evidence type="ECO:0000313" key="1">
    <source>
        <dbReference type="EMBL" id="OCK42671.1"/>
    </source>
</evidence>